<reference evidence="2 3" key="1">
    <citation type="submission" date="2024-03" db="EMBL/GenBank/DDBJ databases">
        <title>Human intestinal bacterial collection.</title>
        <authorList>
            <person name="Pauvert C."/>
            <person name="Hitch T.C.A."/>
            <person name="Clavel T."/>
        </authorList>
    </citation>
    <scope>NUCLEOTIDE SEQUENCE [LARGE SCALE GENOMIC DNA]</scope>
    <source>
        <strain evidence="2 3">CLA-AA-H78B</strain>
    </source>
</reference>
<keyword evidence="2" id="KW-0808">Transferase</keyword>
<evidence type="ECO:0000313" key="2">
    <source>
        <dbReference type="EMBL" id="MEQ2579921.1"/>
    </source>
</evidence>
<dbReference type="Gene3D" id="3.90.1150.10">
    <property type="entry name" value="Aspartate Aminotransferase, domain 1"/>
    <property type="match status" value="1"/>
</dbReference>
<keyword evidence="1" id="KW-0663">Pyridoxal phosphate</keyword>
<comment type="similarity">
    <text evidence="1">Belongs to the DegT/DnrJ/EryC1 family.</text>
</comment>
<dbReference type="PIRSF" id="PIRSF000390">
    <property type="entry name" value="PLP_StrS"/>
    <property type="match status" value="1"/>
</dbReference>
<dbReference type="PANTHER" id="PTHR30244:SF42">
    <property type="entry name" value="UDP-2-ACETAMIDO-2-DEOXY-3-OXO-D-GLUCURONATE AMINOTRANSFERASE"/>
    <property type="match status" value="1"/>
</dbReference>
<dbReference type="GO" id="GO:0008483">
    <property type="term" value="F:transaminase activity"/>
    <property type="evidence" value="ECO:0007669"/>
    <property type="project" value="UniProtKB-KW"/>
</dbReference>
<dbReference type="Pfam" id="PF01041">
    <property type="entry name" value="DegT_DnrJ_EryC1"/>
    <property type="match status" value="1"/>
</dbReference>
<proteinExistence type="inferred from homology"/>
<organism evidence="2 3">
    <name type="scientific">Hominiventricola aquisgranensis</name>
    <dbReference type="NCBI Taxonomy" id="3133164"/>
    <lineage>
        <taxon>Bacteria</taxon>
        <taxon>Bacillati</taxon>
        <taxon>Bacillota</taxon>
        <taxon>Clostridia</taxon>
        <taxon>Lachnospirales</taxon>
        <taxon>Lachnospiraceae</taxon>
        <taxon>Hominiventricola</taxon>
    </lineage>
</organism>
<dbReference type="EC" id="2.6.1.-" evidence="2"/>
<gene>
    <name evidence="2" type="ORF">WMO62_13995</name>
</gene>
<dbReference type="EMBL" id="JBBMFC010000033">
    <property type="protein sequence ID" value="MEQ2579921.1"/>
    <property type="molecule type" value="Genomic_DNA"/>
</dbReference>
<evidence type="ECO:0000313" key="3">
    <source>
        <dbReference type="Proteomes" id="UP001470288"/>
    </source>
</evidence>
<name>A0ABV1I400_9FIRM</name>
<dbReference type="Gene3D" id="3.40.640.10">
    <property type="entry name" value="Type I PLP-dependent aspartate aminotransferase-like (Major domain)"/>
    <property type="match status" value="1"/>
</dbReference>
<comment type="caution">
    <text evidence="2">The sequence shown here is derived from an EMBL/GenBank/DDBJ whole genome shotgun (WGS) entry which is preliminary data.</text>
</comment>
<keyword evidence="2" id="KW-0032">Aminotransferase</keyword>
<dbReference type="Proteomes" id="UP001470288">
    <property type="component" value="Unassembled WGS sequence"/>
</dbReference>
<protein>
    <submittedName>
        <fullName evidence="2">DegT/DnrJ/EryC1/StrS family aminotransferase</fullName>
        <ecNumber evidence="2">2.6.1.-</ecNumber>
    </submittedName>
</protein>
<dbReference type="CDD" id="cd00616">
    <property type="entry name" value="AHBA_syn"/>
    <property type="match status" value="1"/>
</dbReference>
<sequence length="376" mass="41503">MQFRDLKSQYQALKPQMDEAIQAVLDSSDYIAGDQVEELEKELAEYVGVKNCVSCGNGTDALVLALKAWGIGAGDAVFVPDHTFFSSAESVAFVGATPVFADVHEDTFNVDVESMERCIQAVIKEGKLKPKAMVVVDLFGLPADYDKVLALAEKYGLYVLEDCAQGFGSTYHGKKAGTFGHIATTSFFPAKPLGCYGDGGAIFTDNDEWAALLRSMRVHGKGSSKYDNVRLGMNSRLDTIQAAVLQVKLKAFKEYELTDVNRVAARYTEALADCVKVPQIPEGYTSSWASYNILFKDEAQRDEVRAYLQENGIPTMIYYPKGLHQQKVFENCCLYGEILPVTTSICRRTLAIPVSPYLAEEDQDKIIRLIREKTGA</sequence>
<dbReference type="PANTHER" id="PTHR30244">
    <property type="entry name" value="TRANSAMINASE"/>
    <property type="match status" value="1"/>
</dbReference>
<accession>A0ABV1I400</accession>
<dbReference type="InterPro" id="IPR015422">
    <property type="entry name" value="PyrdxlP-dep_Trfase_small"/>
</dbReference>
<keyword evidence="3" id="KW-1185">Reference proteome</keyword>
<dbReference type="InterPro" id="IPR015421">
    <property type="entry name" value="PyrdxlP-dep_Trfase_major"/>
</dbReference>
<dbReference type="SUPFAM" id="SSF53383">
    <property type="entry name" value="PLP-dependent transferases"/>
    <property type="match status" value="1"/>
</dbReference>
<evidence type="ECO:0000256" key="1">
    <source>
        <dbReference type="RuleBase" id="RU004508"/>
    </source>
</evidence>
<dbReference type="RefSeq" id="WP_349145064.1">
    <property type="nucleotide sequence ID" value="NZ_JBBMFC010000033.1"/>
</dbReference>
<dbReference type="InterPro" id="IPR000653">
    <property type="entry name" value="DegT/StrS_aminotransferase"/>
</dbReference>
<dbReference type="InterPro" id="IPR015424">
    <property type="entry name" value="PyrdxlP-dep_Trfase"/>
</dbReference>